<evidence type="ECO:0000256" key="2">
    <source>
        <dbReference type="ARBA" id="ARBA00008412"/>
    </source>
</evidence>
<dbReference type="PIRSF" id="PIRSF016565">
    <property type="entry name" value="PucC"/>
    <property type="match status" value="1"/>
</dbReference>
<feature type="transmembrane region" description="Helical" evidence="6">
    <location>
        <begin position="417"/>
        <end position="437"/>
    </location>
</feature>
<dbReference type="eggNOG" id="COG2211">
    <property type="taxonomic scope" value="Bacteria"/>
</dbReference>
<dbReference type="InterPro" id="IPR036259">
    <property type="entry name" value="MFS_trans_sf"/>
</dbReference>
<comment type="similarity">
    <text evidence="2">Belongs to the PucC family.</text>
</comment>
<keyword evidence="5 6" id="KW-0472">Membrane</keyword>
<keyword evidence="3 6" id="KW-0812">Transmembrane</keyword>
<feature type="transmembrane region" description="Helical" evidence="6">
    <location>
        <begin position="482"/>
        <end position="503"/>
    </location>
</feature>
<accession>A0A073CD86</accession>
<sequence>MSKFYYNLRLEFCLNFNRNCQRLVFPFCCTNSHSMKNSDSSDKLPSTDPPNGQPLPSINILTMFRLGLFQMGLGIMSLLTLGVINRIMIDELKVPALVAAGAIAMHQFVSPARVWFGQMSDAKPLWGYHRSSYVWIGLILFTSMAFVALQIVWSLGASIQSNGFNGIAYLWAGLLALIFAGYGLALSASSTPFTALLFDISDENNRSKLVSIVWSMLMVGIVIGAIISSKILHRPELCGADLLVDNPIATSTTTNLPQLQTSVNLLFIVIPLIVIGLSFLAIIGIERKFSRYKLRSKMVEREDQITFSRALKVLTASRQTGLFFSFLLVMTISLFMQDAVLEPYGGEVFGMCVSETTKLNAFFGIGTLIGIATTGFLIIPRIGKKNTVKIGCIGVAICLLFFIMAGFYANAGLLKGALLLFGLNSGILTAGAINLMLDLTLAETAGTFIGAWGLAQAMARGLATVLGGAILDLGRAIFQVPFLAYGSVFAVQAVGMILAIVLLNRVNIREFNETARQAIANVLEQELD</sequence>
<evidence type="ECO:0000256" key="3">
    <source>
        <dbReference type="ARBA" id="ARBA00022692"/>
    </source>
</evidence>
<evidence type="ECO:0008006" key="9">
    <source>
        <dbReference type="Google" id="ProtNLM"/>
    </source>
</evidence>
<reference evidence="7 8" key="1">
    <citation type="journal article" date="2014" name="Appl. Environ. Microbiol.">
        <title>Elucidation of insertion elements encoded on plasmids and in vitro construction of shuttle vectors from the toxic cyanobacterium Planktothrix.</title>
        <authorList>
            <person name="Christiansen G."/>
            <person name="Goesmann A."/>
            <person name="Kurmayer R."/>
        </authorList>
    </citation>
    <scope>NUCLEOTIDE SEQUENCE [LARGE SCALE GENOMIC DNA]</scope>
    <source>
        <strain evidence="7 8">NIVA-CYA 126/8</strain>
    </source>
</reference>
<keyword evidence="8" id="KW-1185">Reference proteome</keyword>
<keyword evidence="4 6" id="KW-1133">Transmembrane helix</keyword>
<organism evidence="7 8">
    <name type="scientific">Planktothrix agardhii (strain NIVA-CYA 126/8)</name>
    <dbReference type="NCBI Taxonomy" id="388467"/>
    <lineage>
        <taxon>Bacteria</taxon>
        <taxon>Bacillati</taxon>
        <taxon>Cyanobacteriota</taxon>
        <taxon>Cyanophyceae</taxon>
        <taxon>Oscillatoriophycideae</taxon>
        <taxon>Oscillatoriales</taxon>
        <taxon>Microcoleaceae</taxon>
        <taxon>Planktothrix</taxon>
    </lineage>
</organism>
<feature type="transmembrane region" description="Helical" evidence="6">
    <location>
        <begin position="167"/>
        <end position="188"/>
    </location>
</feature>
<dbReference type="PANTHER" id="PTHR23538">
    <property type="entry name" value="44.5 KD BACTERIOCHLOROPHYLL SYNTHASE SUBUNIT"/>
    <property type="match status" value="1"/>
</dbReference>
<dbReference type="PATRIC" id="fig|388467.6.peg.358"/>
<dbReference type="Proteomes" id="UP000027395">
    <property type="component" value="Chromosome"/>
</dbReference>
<gene>
    <name evidence="7" type="ORF">A19Y_0406</name>
</gene>
<feature type="transmembrane region" description="Helical" evidence="6">
    <location>
        <begin position="449"/>
        <end position="470"/>
    </location>
</feature>
<evidence type="ECO:0000313" key="7">
    <source>
        <dbReference type="EMBL" id="KEI65618.1"/>
    </source>
</evidence>
<dbReference type="AlphaFoldDB" id="A0A073CD86"/>
<evidence type="ECO:0000256" key="6">
    <source>
        <dbReference type="SAM" id="Phobius"/>
    </source>
</evidence>
<dbReference type="PANTHER" id="PTHR23538:SF1">
    <property type="entry name" value="44.5 KD BACTERIOCHLOROPHYLL SYNTHASE SUBUNIT"/>
    <property type="match status" value="1"/>
</dbReference>
<comment type="subcellular location">
    <subcellularLocation>
        <location evidence="1">Membrane</location>
        <topology evidence="1">Multi-pass membrane protein</topology>
    </subcellularLocation>
</comment>
<dbReference type="InterPro" id="IPR004896">
    <property type="entry name" value="PucC-rel"/>
</dbReference>
<feature type="transmembrane region" description="Helical" evidence="6">
    <location>
        <begin position="391"/>
        <end position="411"/>
    </location>
</feature>
<evidence type="ECO:0000256" key="1">
    <source>
        <dbReference type="ARBA" id="ARBA00004141"/>
    </source>
</evidence>
<dbReference type="GO" id="GO:0016020">
    <property type="term" value="C:membrane"/>
    <property type="evidence" value="ECO:0007669"/>
    <property type="project" value="UniProtKB-SubCell"/>
</dbReference>
<feature type="transmembrane region" description="Helical" evidence="6">
    <location>
        <begin position="66"/>
        <end position="88"/>
    </location>
</feature>
<evidence type="ECO:0000256" key="5">
    <source>
        <dbReference type="ARBA" id="ARBA00023136"/>
    </source>
</evidence>
<dbReference type="Gene3D" id="1.20.1250.20">
    <property type="entry name" value="MFS general substrate transporter like domains"/>
    <property type="match status" value="1"/>
</dbReference>
<dbReference type="CDD" id="cd06176">
    <property type="entry name" value="MFS_BCD_PucC-like"/>
    <property type="match status" value="1"/>
</dbReference>
<dbReference type="Pfam" id="PF03209">
    <property type="entry name" value="PUCC"/>
    <property type="match status" value="1"/>
</dbReference>
<feature type="transmembrane region" description="Helical" evidence="6">
    <location>
        <begin position="321"/>
        <end position="341"/>
    </location>
</feature>
<feature type="transmembrane region" description="Helical" evidence="6">
    <location>
        <begin position="209"/>
        <end position="227"/>
    </location>
</feature>
<feature type="transmembrane region" description="Helical" evidence="6">
    <location>
        <begin position="94"/>
        <end position="112"/>
    </location>
</feature>
<dbReference type="SUPFAM" id="SSF103473">
    <property type="entry name" value="MFS general substrate transporter"/>
    <property type="match status" value="1"/>
</dbReference>
<dbReference type="EMBL" id="CM002803">
    <property type="protein sequence ID" value="KEI65618.1"/>
    <property type="molecule type" value="Genomic_DNA"/>
</dbReference>
<evidence type="ECO:0000313" key="8">
    <source>
        <dbReference type="Proteomes" id="UP000027395"/>
    </source>
</evidence>
<dbReference type="HOGENOM" id="CLU_030017_1_0_3"/>
<feature type="transmembrane region" description="Helical" evidence="6">
    <location>
        <begin position="361"/>
        <end position="379"/>
    </location>
</feature>
<feature type="transmembrane region" description="Helical" evidence="6">
    <location>
        <begin position="265"/>
        <end position="285"/>
    </location>
</feature>
<evidence type="ECO:0000256" key="4">
    <source>
        <dbReference type="ARBA" id="ARBA00022989"/>
    </source>
</evidence>
<name>A0A073CD86_PLAA1</name>
<proteinExistence type="inferred from homology"/>
<dbReference type="InterPro" id="IPR026036">
    <property type="entry name" value="PucC"/>
</dbReference>
<feature type="transmembrane region" description="Helical" evidence="6">
    <location>
        <begin position="133"/>
        <end position="155"/>
    </location>
</feature>
<protein>
    <recommendedName>
        <fullName evidence="9">PucC</fullName>
    </recommendedName>
</protein>
<dbReference type="STRING" id="388467.A19Y_0406"/>